<accession>A0ABQ3QU71</accession>
<protein>
    <submittedName>
        <fullName evidence="1">Uncharacterized protein</fullName>
    </submittedName>
</protein>
<keyword evidence="2" id="KW-1185">Reference proteome</keyword>
<dbReference type="EMBL" id="BNDY01000017">
    <property type="protein sequence ID" value="GHI40833.1"/>
    <property type="molecule type" value="Genomic_DNA"/>
</dbReference>
<name>A0ABQ3QU71_9ACTN</name>
<evidence type="ECO:0000313" key="2">
    <source>
        <dbReference type="Proteomes" id="UP001050808"/>
    </source>
</evidence>
<organism evidence="1 2">
    <name type="scientific">Streptomyces violascens</name>
    <dbReference type="NCBI Taxonomy" id="67381"/>
    <lineage>
        <taxon>Bacteria</taxon>
        <taxon>Bacillati</taxon>
        <taxon>Actinomycetota</taxon>
        <taxon>Actinomycetes</taxon>
        <taxon>Kitasatosporales</taxon>
        <taxon>Streptomycetaceae</taxon>
        <taxon>Streptomyces</taxon>
    </lineage>
</organism>
<reference evidence="1" key="1">
    <citation type="submission" date="2024-05" db="EMBL/GenBank/DDBJ databases">
        <title>Whole genome shotgun sequence of Streptomyces violascens NBRC 12920.</title>
        <authorList>
            <person name="Komaki H."/>
            <person name="Tamura T."/>
        </authorList>
    </citation>
    <scope>NUCLEOTIDE SEQUENCE</scope>
    <source>
        <strain evidence="1">NBRC 12920</strain>
    </source>
</reference>
<evidence type="ECO:0000313" key="1">
    <source>
        <dbReference type="EMBL" id="GHI40833.1"/>
    </source>
</evidence>
<dbReference type="RefSeq" id="WP_189962538.1">
    <property type="nucleotide sequence ID" value="NZ_BNDY01000017.1"/>
</dbReference>
<dbReference type="Proteomes" id="UP001050808">
    <property type="component" value="Unassembled WGS sequence"/>
</dbReference>
<sequence length="74" mass="8189">MTKGFGSFLRQAKATRVRAVPGSILRKATPSRRMRRMLSRASDDEESVLDGPLRIWRHAAKCGLGLCGVSVVIY</sequence>
<proteinExistence type="predicted"/>
<comment type="caution">
    <text evidence="1">The sequence shown here is derived from an EMBL/GenBank/DDBJ whole genome shotgun (WGS) entry which is preliminary data.</text>
</comment>
<gene>
    <name evidence="1" type="ORF">Sviol_52410</name>
</gene>